<evidence type="ECO:0000256" key="1">
    <source>
        <dbReference type="ARBA" id="ARBA00004418"/>
    </source>
</evidence>
<dbReference type="SUPFAM" id="SSF46626">
    <property type="entry name" value="Cytochrome c"/>
    <property type="match status" value="2"/>
</dbReference>
<evidence type="ECO:0000256" key="6">
    <source>
        <dbReference type="ARBA" id="ARBA00022982"/>
    </source>
</evidence>
<feature type="chain" id="PRO_5021375402" description="Cytochrome c domain-containing protein" evidence="10">
    <location>
        <begin position="24"/>
        <end position="191"/>
    </location>
</feature>
<feature type="binding site" description="axial binding residue" evidence="9">
    <location>
        <position position="75"/>
    </location>
    <ligand>
        <name>heme c</name>
        <dbReference type="ChEBI" id="CHEBI:61717"/>
        <label>1</label>
    </ligand>
    <ligandPart>
        <name>Fe</name>
        <dbReference type="ChEBI" id="CHEBI:18248"/>
    </ligandPart>
</feature>
<comment type="PTM">
    <text evidence="8">Binds 2 heme c groups covalently per subunit.</text>
</comment>
<feature type="binding site" description="covalent" evidence="8">
    <location>
        <position position="38"/>
    </location>
    <ligand>
        <name>heme c</name>
        <dbReference type="ChEBI" id="CHEBI:61717"/>
        <label>1</label>
    </ligand>
</feature>
<name>A0A4Y9KP26_9BRAD</name>
<evidence type="ECO:0000256" key="3">
    <source>
        <dbReference type="ARBA" id="ARBA00022617"/>
    </source>
</evidence>
<evidence type="ECO:0000256" key="9">
    <source>
        <dbReference type="PIRSR" id="PIRSR000005-2"/>
    </source>
</evidence>
<dbReference type="AlphaFoldDB" id="A0A4Y9KP26"/>
<dbReference type="InterPro" id="IPR050597">
    <property type="entry name" value="Cytochrome_c_Oxidase_Subunit"/>
</dbReference>
<dbReference type="GO" id="GO:0005506">
    <property type="term" value="F:iron ion binding"/>
    <property type="evidence" value="ECO:0007669"/>
    <property type="project" value="InterPro"/>
</dbReference>
<evidence type="ECO:0000256" key="4">
    <source>
        <dbReference type="ARBA" id="ARBA00022723"/>
    </source>
</evidence>
<feature type="binding site" description="axial binding residue" evidence="9">
    <location>
        <position position="167"/>
    </location>
    <ligand>
        <name>heme c</name>
        <dbReference type="ChEBI" id="CHEBI:61717"/>
        <label>2</label>
    </ligand>
    <ligandPart>
        <name>Fe</name>
        <dbReference type="ChEBI" id="CHEBI:18248"/>
    </ligandPart>
</feature>
<keyword evidence="10" id="KW-0732">Signal</keyword>
<dbReference type="GO" id="GO:0042597">
    <property type="term" value="C:periplasmic space"/>
    <property type="evidence" value="ECO:0007669"/>
    <property type="project" value="UniProtKB-SubCell"/>
</dbReference>
<accession>A0A4Y9KP26</accession>
<gene>
    <name evidence="12" type="ORF">E4K66_38585</name>
</gene>
<feature type="binding site" description="axial binding residue" evidence="9">
    <location>
        <position position="39"/>
    </location>
    <ligand>
        <name>heme c</name>
        <dbReference type="ChEBI" id="CHEBI:61717"/>
        <label>1</label>
    </ligand>
    <ligandPart>
        <name>Fe</name>
        <dbReference type="ChEBI" id="CHEBI:18248"/>
    </ligandPart>
</feature>
<feature type="binding site" description="axial binding residue" evidence="9">
    <location>
        <position position="129"/>
    </location>
    <ligand>
        <name>heme c</name>
        <dbReference type="ChEBI" id="CHEBI:61717"/>
        <label>2</label>
    </ligand>
    <ligandPart>
        <name>Fe</name>
        <dbReference type="ChEBI" id="CHEBI:18248"/>
    </ligandPart>
</feature>
<dbReference type="InterPro" id="IPR024167">
    <property type="entry name" value="Cytochrome_c4-like"/>
</dbReference>
<dbReference type="PANTHER" id="PTHR33751:SF9">
    <property type="entry name" value="CYTOCHROME C4"/>
    <property type="match status" value="1"/>
</dbReference>
<dbReference type="PIRSF" id="PIRSF000005">
    <property type="entry name" value="Cytochrome_c4"/>
    <property type="match status" value="1"/>
</dbReference>
<dbReference type="OrthoDB" id="8218088at2"/>
<keyword evidence="4 9" id="KW-0479">Metal-binding</keyword>
<protein>
    <recommendedName>
        <fullName evidence="11">Cytochrome c domain-containing protein</fullName>
    </recommendedName>
</protein>
<feature type="binding site" description="covalent" evidence="8">
    <location>
        <position position="128"/>
    </location>
    <ligand>
        <name>heme c</name>
        <dbReference type="ChEBI" id="CHEBI:61717"/>
        <label>2</label>
    </ligand>
</feature>
<keyword evidence="7 9" id="KW-0408">Iron</keyword>
<sequence>MSKKSLILALVAALAAHATGALADVSAGEKKAELCVNCHRVDNSHSAPLLDGLPAAYLLKQFALYISGKRFGPAMQSNLAAASSEDLQSIADYFSSRPPLRAVTKMTADQQTQDAGSTMARTLDCSDCHGADYRGTKDVPRLAGQLRNYLAFQISKMQRDHTLHPPMSSTGQLIPQPEIEALATYFASLEP</sequence>
<evidence type="ECO:0000256" key="10">
    <source>
        <dbReference type="SAM" id="SignalP"/>
    </source>
</evidence>
<dbReference type="Proteomes" id="UP000298225">
    <property type="component" value="Unassembled WGS sequence"/>
</dbReference>
<dbReference type="Gene3D" id="1.10.760.10">
    <property type="entry name" value="Cytochrome c-like domain"/>
    <property type="match status" value="2"/>
</dbReference>
<feature type="binding site" description="covalent" evidence="8">
    <location>
        <position position="35"/>
    </location>
    <ligand>
        <name>heme c</name>
        <dbReference type="ChEBI" id="CHEBI:61717"/>
        <label>1</label>
    </ligand>
</feature>
<keyword evidence="6" id="KW-0249">Electron transport</keyword>
<feature type="domain" description="Cytochrome c" evidence="11">
    <location>
        <begin position="23"/>
        <end position="98"/>
    </location>
</feature>
<dbReference type="GO" id="GO:0009055">
    <property type="term" value="F:electron transfer activity"/>
    <property type="evidence" value="ECO:0007669"/>
    <property type="project" value="InterPro"/>
</dbReference>
<feature type="domain" description="Cytochrome c" evidence="11">
    <location>
        <begin position="111"/>
        <end position="190"/>
    </location>
</feature>
<keyword evidence="5" id="KW-0574">Periplasm</keyword>
<dbReference type="InterPro" id="IPR009056">
    <property type="entry name" value="Cyt_c-like_dom"/>
</dbReference>
<evidence type="ECO:0000313" key="13">
    <source>
        <dbReference type="Proteomes" id="UP000298225"/>
    </source>
</evidence>
<dbReference type="GO" id="GO:0020037">
    <property type="term" value="F:heme binding"/>
    <property type="evidence" value="ECO:0007669"/>
    <property type="project" value="InterPro"/>
</dbReference>
<evidence type="ECO:0000313" key="12">
    <source>
        <dbReference type="EMBL" id="TFV29307.1"/>
    </source>
</evidence>
<comment type="subcellular location">
    <subcellularLocation>
        <location evidence="1">Periplasm</location>
    </subcellularLocation>
</comment>
<dbReference type="PANTHER" id="PTHR33751">
    <property type="entry name" value="CBB3-TYPE CYTOCHROME C OXIDASE SUBUNIT FIXP"/>
    <property type="match status" value="1"/>
</dbReference>
<evidence type="ECO:0000256" key="5">
    <source>
        <dbReference type="ARBA" id="ARBA00022764"/>
    </source>
</evidence>
<reference evidence="12 13" key="1">
    <citation type="submission" date="2019-03" db="EMBL/GenBank/DDBJ databases">
        <title>Bradyrhizobium strains diversity isolated from Chamaecrista fasciculata.</title>
        <authorList>
            <person name="Urquiaga M.C.O."/>
            <person name="Hungria M."/>
            <person name="Delamuta J.R.M."/>
        </authorList>
    </citation>
    <scope>NUCLEOTIDE SEQUENCE [LARGE SCALE GENOMIC DNA]</scope>
    <source>
        <strain evidence="12 13">CNPSo 3424</strain>
    </source>
</reference>
<feature type="binding site" description="covalent" evidence="8">
    <location>
        <position position="125"/>
    </location>
    <ligand>
        <name>heme c</name>
        <dbReference type="ChEBI" id="CHEBI:61717"/>
        <label>2</label>
    </ligand>
</feature>
<keyword evidence="2" id="KW-0813">Transport</keyword>
<keyword evidence="13" id="KW-1185">Reference proteome</keyword>
<proteinExistence type="predicted"/>
<evidence type="ECO:0000256" key="2">
    <source>
        <dbReference type="ARBA" id="ARBA00022448"/>
    </source>
</evidence>
<dbReference type="InterPro" id="IPR036909">
    <property type="entry name" value="Cyt_c-like_dom_sf"/>
</dbReference>
<feature type="signal peptide" evidence="10">
    <location>
        <begin position="1"/>
        <end position="23"/>
    </location>
</feature>
<dbReference type="PROSITE" id="PS51007">
    <property type="entry name" value="CYTC"/>
    <property type="match status" value="2"/>
</dbReference>
<comment type="caution">
    <text evidence="12">The sequence shown here is derived from an EMBL/GenBank/DDBJ whole genome shotgun (WGS) entry which is preliminary data.</text>
</comment>
<dbReference type="EMBL" id="SPQU01000061">
    <property type="protein sequence ID" value="TFV29307.1"/>
    <property type="molecule type" value="Genomic_DNA"/>
</dbReference>
<organism evidence="12 13">
    <name type="scientific">Bradyrhizobium frederickii</name>
    <dbReference type="NCBI Taxonomy" id="2560054"/>
    <lineage>
        <taxon>Bacteria</taxon>
        <taxon>Pseudomonadati</taxon>
        <taxon>Pseudomonadota</taxon>
        <taxon>Alphaproteobacteria</taxon>
        <taxon>Hyphomicrobiales</taxon>
        <taxon>Nitrobacteraceae</taxon>
        <taxon>Bradyrhizobium</taxon>
    </lineage>
</organism>
<keyword evidence="3 8" id="KW-0349">Heme</keyword>
<evidence type="ECO:0000256" key="7">
    <source>
        <dbReference type="ARBA" id="ARBA00023004"/>
    </source>
</evidence>
<dbReference type="RefSeq" id="WP_135171775.1">
    <property type="nucleotide sequence ID" value="NZ_SPQU01000061.1"/>
</dbReference>
<evidence type="ECO:0000256" key="8">
    <source>
        <dbReference type="PIRSR" id="PIRSR000005-1"/>
    </source>
</evidence>
<evidence type="ECO:0000259" key="11">
    <source>
        <dbReference type="PROSITE" id="PS51007"/>
    </source>
</evidence>